<name>A0ABX8RE95_9CLOT</name>
<reference evidence="1" key="1">
    <citation type="submission" date="2021-07" db="EMBL/GenBank/DDBJ databases">
        <title>Complete genome sequence of Crassaminicella sp. 143-21, isolated from a deep-sea hydrothermal vent.</title>
        <authorList>
            <person name="Li X."/>
        </authorList>
    </citation>
    <scope>NUCLEOTIDE SEQUENCE</scope>
    <source>
        <strain evidence="1">143-21</strain>
    </source>
</reference>
<dbReference type="Proteomes" id="UP000886818">
    <property type="component" value="Chromosome"/>
</dbReference>
<protein>
    <recommendedName>
        <fullName evidence="3">Transposase</fullName>
    </recommendedName>
</protein>
<organism evidence="1 2">
    <name type="scientific">Crassaminicella indica</name>
    <dbReference type="NCBI Taxonomy" id="2855394"/>
    <lineage>
        <taxon>Bacteria</taxon>
        <taxon>Bacillati</taxon>
        <taxon>Bacillota</taxon>
        <taxon>Clostridia</taxon>
        <taxon>Eubacteriales</taxon>
        <taxon>Clostridiaceae</taxon>
        <taxon>Crassaminicella</taxon>
    </lineage>
</organism>
<gene>
    <name evidence="1" type="ORF">KVH43_12930</name>
</gene>
<dbReference type="RefSeq" id="WP_218282926.1">
    <property type="nucleotide sequence ID" value="NZ_CP078093.1"/>
</dbReference>
<proteinExistence type="predicted"/>
<evidence type="ECO:0000313" key="1">
    <source>
        <dbReference type="EMBL" id="QXM06230.1"/>
    </source>
</evidence>
<accession>A0ABX8RE95</accession>
<evidence type="ECO:0000313" key="2">
    <source>
        <dbReference type="Proteomes" id="UP000886818"/>
    </source>
</evidence>
<evidence type="ECO:0008006" key="3">
    <source>
        <dbReference type="Google" id="ProtNLM"/>
    </source>
</evidence>
<keyword evidence="2" id="KW-1185">Reference proteome</keyword>
<sequence length="122" mass="14143">MPPKYKTGPRTKKAMTDEVIERIKYYLKENENKRLMGLSKQQKKKVDIHQALLAEGFGISYTSVVNTINNIEKVAKEAFIKQEYSKGDAAEFDWETVKLYTEGSVLREYQMAIFTSAYGNYR</sequence>
<dbReference type="EMBL" id="CP078093">
    <property type="protein sequence ID" value="QXM06230.1"/>
    <property type="molecule type" value="Genomic_DNA"/>
</dbReference>